<dbReference type="EC" id="2.7.13.3" evidence="2"/>
<evidence type="ECO:0000256" key="4">
    <source>
        <dbReference type="ARBA" id="ARBA00022679"/>
    </source>
</evidence>
<dbReference type="EMBL" id="FNOI01000007">
    <property type="protein sequence ID" value="SDX45174.1"/>
    <property type="molecule type" value="Genomic_DNA"/>
</dbReference>
<accession>A0A1H3BUZ8</accession>
<dbReference type="InterPro" id="IPR011495">
    <property type="entry name" value="Sig_transdc_His_kin_sub2_dim/P"/>
</dbReference>
<dbReference type="GO" id="GO:0004673">
    <property type="term" value="F:protein histidine kinase activity"/>
    <property type="evidence" value="ECO:0007669"/>
    <property type="project" value="UniProtKB-EC"/>
</dbReference>
<name>A0A1H3BUZ8_9RHOB</name>
<keyword evidence="4" id="KW-0808">Transferase</keyword>
<evidence type="ECO:0000256" key="5">
    <source>
        <dbReference type="ARBA" id="ARBA00022741"/>
    </source>
</evidence>
<dbReference type="STRING" id="670155.SAMN04488001_3268"/>
<dbReference type="InterPro" id="IPR036890">
    <property type="entry name" value="HATPase_C_sf"/>
</dbReference>
<keyword evidence="11" id="KW-1185">Reference proteome</keyword>
<feature type="transmembrane region" description="Helical" evidence="8">
    <location>
        <begin position="17"/>
        <end position="37"/>
    </location>
</feature>
<evidence type="ECO:0000256" key="3">
    <source>
        <dbReference type="ARBA" id="ARBA00022553"/>
    </source>
</evidence>
<dbReference type="Gene3D" id="3.30.565.10">
    <property type="entry name" value="Histidine kinase-like ATPase, C-terminal domain"/>
    <property type="match status" value="1"/>
</dbReference>
<dbReference type="OrthoDB" id="9767435at2"/>
<evidence type="ECO:0000256" key="6">
    <source>
        <dbReference type="ARBA" id="ARBA00022777"/>
    </source>
</evidence>
<dbReference type="PANTHER" id="PTHR41523">
    <property type="entry name" value="TWO-COMPONENT SYSTEM SENSOR PROTEIN"/>
    <property type="match status" value="1"/>
</dbReference>
<keyword evidence="8" id="KW-0472">Membrane</keyword>
<keyword evidence="8" id="KW-1133">Transmembrane helix</keyword>
<dbReference type="PANTHER" id="PTHR41523:SF8">
    <property type="entry name" value="ETHYLENE RESPONSE SENSOR PROTEIN"/>
    <property type="match status" value="1"/>
</dbReference>
<evidence type="ECO:0000256" key="1">
    <source>
        <dbReference type="ARBA" id="ARBA00000085"/>
    </source>
</evidence>
<evidence type="ECO:0000313" key="10">
    <source>
        <dbReference type="EMBL" id="SDX45174.1"/>
    </source>
</evidence>
<feature type="domain" description="Signal transduction histidine kinase subgroup 2 dimerisation and phosphoacceptor" evidence="9">
    <location>
        <begin position="378"/>
        <end position="451"/>
    </location>
</feature>
<evidence type="ECO:0000259" key="9">
    <source>
        <dbReference type="Pfam" id="PF07568"/>
    </source>
</evidence>
<reference evidence="11" key="1">
    <citation type="submission" date="2016-10" db="EMBL/GenBank/DDBJ databases">
        <authorList>
            <person name="Varghese N."/>
            <person name="Submissions S."/>
        </authorList>
    </citation>
    <scope>NUCLEOTIDE SEQUENCE [LARGE SCALE GENOMIC DNA]</scope>
    <source>
        <strain evidence="11">DSM 26922</strain>
    </source>
</reference>
<keyword evidence="5" id="KW-0547">Nucleotide-binding</keyword>
<evidence type="ECO:0000256" key="2">
    <source>
        <dbReference type="ARBA" id="ARBA00012438"/>
    </source>
</evidence>
<evidence type="ECO:0000256" key="8">
    <source>
        <dbReference type="SAM" id="Phobius"/>
    </source>
</evidence>
<sequence length="582" mass="63980">MSVGSLMDRIKQRFDTLAFKVVFFLSLALLPIGLIAVNQSRAVNQQAQQRLELALIAWTDLAASGEREIIQRASAAAEALSVVLPVIKDDPDACYEVLNDYLDQSPRFSLIGFPDANGQMTCSSAGESFDFSTNPVYEKAKSTQEPFVDIRVSGEVSEASVIVVVHPVFSDGIFEGYVVVSIPHSDIGVDPEAEAEISPVDVITYNVEGVVLTSSLNLETANDRLPKDRSLKTLTGSGPVAFREFQENADNRIYTVTPILQGMVYAISIWDGDAEVLKAASFDVSASLFPLLMWLASLLVAYMTLHGLVLRHIRRLRRQMGQFAKERTVPRELAQDGQSMAQELRDMESDFVSMAQSLLHDEAAMEEAVREKNILLKEVHHRVKNNLQLISSIMNMHMRKARTAEAKSVLSRLQDRILGLATVHRNLYQTENLNNLNAGTMLSEMVGQMLSVGVAPGTDIKVTRDIEDVTMYPDQAVPLSLLTAETMTNALKYVGKPADARPWIDVRFSENGDGTATLCVANSKGPTLIEAEDADQTGLGSKLIKSFLIQLGAEMTVEDTDTHYVVTATFTVADFAPEPLDY</sequence>
<evidence type="ECO:0000313" key="11">
    <source>
        <dbReference type="Proteomes" id="UP000199441"/>
    </source>
</evidence>
<dbReference type="AlphaFoldDB" id="A0A1H3BUZ8"/>
<protein>
    <recommendedName>
        <fullName evidence="2">histidine kinase</fullName>
        <ecNumber evidence="2">2.7.13.3</ecNumber>
    </recommendedName>
</protein>
<gene>
    <name evidence="10" type="ORF">SAMN04488001_3268</name>
</gene>
<organism evidence="10 11">
    <name type="scientific">Litoreibacter albidus</name>
    <dbReference type="NCBI Taxonomy" id="670155"/>
    <lineage>
        <taxon>Bacteria</taxon>
        <taxon>Pseudomonadati</taxon>
        <taxon>Pseudomonadota</taxon>
        <taxon>Alphaproteobacteria</taxon>
        <taxon>Rhodobacterales</taxon>
        <taxon>Roseobacteraceae</taxon>
        <taxon>Litoreibacter</taxon>
    </lineage>
</organism>
<keyword evidence="7" id="KW-0067">ATP-binding</keyword>
<proteinExistence type="predicted"/>
<dbReference type="Proteomes" id="UP000199441">
    <property type="component" value="Unassembled WGS sequence"/>
</dbReference>
<feature type="transmembrane region" description="Helical" evidence="8">
    <location>
        <begin position="291"/>
        <end position="310"/>
    </location>
</feature>
<dbReference type="Pfam" id="PF07568">
    <property type="entry name" value="HisKA_2"/>
    <property type="match status" value="1"/>
</dbReference>
<dbReference type="GO" id="GO:0005524">
    <property type="term" value="F:ATP binding"/>
    <property type="evidence" value="ECO:0007669"/>
    <property type="project" value="UniProtKB-KW"/>
</dbReference>
<keyword evidence="8" id="KW-0812">Transmembrane</keyword>
<dbReference type="Gene3D" id="3.30.450.20">
    <property type="entry name" value="PAS domain"/>
    <property type="match status" value="2"/>
</dbReference>
<keyword evidence="6 10" id="KW-0418">Kinase</keyword>
<keyword evidence="3" id="KW-0597">Phosphoprotein</keyword>
<dbReference type="RefSeq" id="WP_089947985.1">
    <property type="nucleotide sequence ID" value="NZ_FNOI01000007.1"/>
</dbReference>
<evidence type="ECO:0000256" key="7">
    <source>
        <dbReference type="ARBA" id="ARBA00022840"/>
    </source>
</evidence>
<comment type="catalytic activity">
    <reaction evidence="1">
        <text>ATP + protein L-histidine = ADP + protein N-phospho-L-histidine.</text>
        <dbReference type="EC" id="2.7.13.3"/>
    </reaction>
</comment>